<dbReference type="Proteomes" id="UP001165541">
    <property type="component" value="Unassembled WGS sequence"/>
</dbReference>
<proteinExistence type="predicted"/>
<evidence type="ECO:0000256" key="1">
    <source>
        <dbReference type="ARBA" id="ARBA00023015"/>
    </source>
</evidence>
<organism evidence="5 6">
    <name type="scientific">Caldimonas mangrovi</name>
    <dbReference type="NCBI Taxonomy" id="2944811"/>
    <lineage>
        <taxon>Bacteria</taxon>
        <taxon>Pseudomonadati</taxon>
        <taxon>Pseudomonadota</taxon>
        <taxon>Betaproteobacteria</taxon>
        <taxon>Burkholderiales</taxon>
        <taxon>Sphaerotilaceae</taxon>
        <taxon>Caldimonas</taxon>
    </lineage>
</organism>
<dbReference type="PROSITE" id="PS50995">
    <property type="entry name" value="HTH_MARR_2"/>
    <property type="match status" value="1"/>
</dbReference>
<dbReference type="InterPro" id="IPR036388">
    <property type="entry name" value="WH-like_DNA-bd_sf"/>
</dbReference>
<keyword evidence="2" id="KW-0238">DNA-binding</keyword>
<reference evidence="5" key="1">
    <citation type="submission" date="2022-05" db="EMBL/GenBank/DDBJ databases">
        <title>Schlegelella sp. nov., isolated from mangrove soil.</title>
        <authorList>
            <person name="Liu Y."/>
            <person name="Ge X."/>
            <person name="Liu W."/>
        </authorList>
    </citation>
    <scope>NUCLEOTIDE SEQUENCE</scope>
    <source>
        <strain evidence="5">S2-27</strain>
    </source>
</reference>
<accession>A0ABT0YVD4</accession>
<name>A0ABT0YVD4_9BURK</name>
<keyword evidence="1" id="KW-0805">Transcription regulation</keyword>
<dbReference type="Gene3D" id="1.10.10.10">
    <property type="entry name" value="Winged helix-like DNA-binding domain superfamily/Winged helix DNA-binding domain"/>
    <property type="match status" value="1"/>
</dbReference>
<feature type="domain" description="HTH marR-type" evidence="4">
    <location>
        <begin position="1"/>
        <end position="139"/>
    </location>
</feature>
<gene>
    <name evidence="5" type="ORF">M8A51_22270</name>
</gene>
<dbReference type="InterPro" id="IPR039422">
    <property type="entry name" value="MarR/SlyA-like"/>
</dbReference>
<evidence type="ECO:0000256" key="2">
    <source>
        <dbReference type="ARBA" id="ARBA00023125"/>
    </source>
</evidence>
<evidence type="ECO:0000313" key="5">
    <source>
        <dbReference type="EMBL" id="MCM5682264.1"/>
    </source>
</evidence>
<dbReference type="PANTHER" id="PTHR33164">
    <property type="entry name" value="TRANSCRIPTIONAL REGULATOR, MARR FAMILY"/>
    <property type="match status" value="1"/>
</dbReference>
<keyword evidence="6" id="KW-1185">Reference proteome</keyword>
<dbReference type="InterPro" id="IPR036390">
    <property type="entry name" value="WH_DNA-bd_sf"/>
</dbReference>
<evidence type="ECO:0000256" key="3">
    <source>
        <dbReference type="ARBA" id="ARBA00023163"/>
    </source>
</evidence>
<dbReference type="SMART" id="SM00347">
    <property type="entry name" value="HTH_MARR"/>
    <property type="match status" value="1"/>
</dbReference>
<dbReference type="RefSeq" id="WP_251780739.1">
    <property type="nucleotide sequence ID" value="NZ_JAMKFE010000017.1"/>
</dbReference>
<dbReference type="Pfam" id="PF12802">
    <property type="entry name" value="MarR_2"/>
    <property type="match status" value="1"/>
</dbReference>
<dbReference type="SUPFAM" id="SSF46785">
    <property type="entry name" value="Winged helix' DNA-binding domain"/>
    <property type="match status" value="1"/>
</dbReference>
<dbReference type="InterPro" id="IPR000835">
    <property type="entry name" value="HTH_MarR-typ"/>
</dbReference>
<keyword evidence="3" id="KW-0804">Transcription</keyword>
<sequence>MSTPPSPVGTWLSVVRAYHLCEAVMSTRLAELGVRLGEHEILVNLLSKPGITQQELAARCFSAKSHISALVTQLEERGLVRREPDPRDARAKQLYLTRAGEALARRTGAVQAQVVQAMTAPVSAEDMAHVAAVMARVSAALEKLL</sequence>
<dbReference type="PANTHER" id="PTHR33164:SF64">
    <property type="entry name" value="TRANSCRIPTIONAL REGULATOR SLYA"/>
    <property type="match status" value="1"/>
</dbReference>
<dbReference type="PRINTS" id="PR00598">
    <property type="entry name" value="HTHMARR"/>
</dbReference>
<protein>
    <submittedName>
        <fullName evidence="5">MarR family transcriptional regulator</fullName>
    </submittedName>
</protein>
<evidence type="ECO:0000259" key="4">
    <source>
        <dbReference type="PROSITE" id="PS50995"/>
    </source>
</evidence>
<dbReference type="EMBL" id="JAMKFE010000017">
    <property type="protein sequence ID" value="MCM5682264.1"/>
    <property type="molecule type" value="Genomic_DNA"/>
</dbReference>
<comment type="caution">
    <text evidence="5">The sequence shown here is derived from an EMBL/GenBank/DDBJ whole genome shotgun (WGS) entry which is preliminary data.</text>
</comment>
<evidence type="ECO:0000313" key="6">
    <source>
        <dbReference type="Proteomes" id="UP001165541"/>
    </source>
</evidence>